<dbReference type="Pfam" id="PF03323">
    <property type="entry name" value="GerA"/>
    <property type="match status" value="1"/>
</dbReference>
<evidence type="ECO:0000313" key="7">
    <source>
        <dbReference type="Proteomes" id="UP000682403"/>
    </source>
</evidence>
<keyword evidence="5" id="KW-1133">Transmembrane helix</keyword>
<sequence>MNPQERLAGSLMQNKQTIKNALHTMQDLSFHSLLLPSQPAVEGCLIRLKGISDDTKVTEKVLHPLLYSNELPLKKDFLKKLTQRVLASDLSAGSTCQEAVHAILEGHTVLVIEGYSGFIDLETTGGARRGVEEPSSQMVIRGPKESFNETLRTNTALIRRRLKTPDLKLEQFVVGEVSSTKVNLMYIEGKVSPETLRLVKERLTSNEAKIVLESGYIERLLEDHQITLFPTMNNTERPDEVVSSLIAGRIALLVDGTPFVLLCPTSFKHYFYSPEDQYQSNMAGKLILFLRYAAFFLSVFAPSIYIGMITHHQALIPTSLLISLYSQREGVPFPALIEVLIMEITFEILREAGVRLPRAIGQAVSIVGALVIGQTTVQAGLVSTAVVIVVSITAISSFTLPNYSLAITARMVRFILMFVTYFLGYYGLLLATIMFMGHLYHLTTLGTPYMSKGTQAEKGGGKP</sequence>
<dbReference type="EMBL" id="JAGVRK010000001">
    <property type="protein sequence ID" value="MBS2968033.1"/>
    <property type="molecule type" value="Genomic_DNA"/>
</dbReference>
<comment type="similarity">
    <text evidence="2 4">Belongs to the GerABKA family.</text>
</comment>
<evidence type="ECO:0000256" key="4">
    <source>
        <dbReference type="PIRNR" id="PIRNR005690"/>
    </source>
</evidence>
<protein>
    <submittedName>
        <fullName evidence="6">Spore germination protein</fullName>
    </submittedName>
</protein>
<accession>A0ABS5LBV1</accession>
<dbReference type="PANTHER" id="PTHR22550">
    <property type="entry name" value="SPORE GERMINATION PROTEIN"/>
    <property type="match status" value="1"/>
</dbReference>
<dbReference type="PIRSF" id="PIRSF005690">
    <property type="entry name" value="GerBA"/>
    <property type="match status" value="1"/>
</dbReference>
<organism evidence="6 7">
    <name type="scientific">Metabacillus flavus</name>
    <dbReference type="NCBI Taxonomy" id="2823519"/>
    <lineage>
        <taxon>Bacteria</taxon>
        <taxon>Bacillati</taxon>
        <taxon>Bacillota</taxon>
        <taxon>Bacilli</taxon>
        <taxon>Bacillales</taxon>
        <taxon>Bacillaceae</taxon>
        <taxon>Metabacillus</taxon>
    </lineage>
</organism>
<evidence type="ECO:0000313" key="6">
    <source>
        <dbReference type="EMBL" id="MBS2968033.1"/>
    </source>
</evidence>
<feature type="transmembrane region" description="Helical" evidence="5">
    <location>
        <begin position="379"/>
        <end position="400"/>
    </location>
</feature>
<dbReference type="InterPro" id="IPR004995">
    <property type="entry name" value="Spore_Ger"/>
</dbReference>
<dbReference type="RefSeq" id="WP_211556680.1">
    <property type="nucleotide sequence ID" value="NZ_JAGVRK010000001.1"/>
</dbReference>
<feature type="transmembrane region" description="Helical" evidence="5">
    <location>
        <begin position="412"/>
        <end position="440"/>
    </location>
</feature>
<evidence type="ECO:0000256" key="5">
    <source>
        <dbReference type="SAM" id="Phobius"/>
    </source>
</evidence>
<reference evidence="6 7" key="1">
    <citation type="submission" date="2021-04" db="EMBL/GenBank/DDBJ databases">
        <title>Metabacillus sp. strain KIGAM252 whole genome sequence.</title>
        <authorList>
            <person name="Seo M.-J."/>
            <person name="Cho E.-S."/>
            <person name="Hwang C.Y."/>
            <person name="Yoon D.J."/>
        </authorList>
    </citation>
    <scope>NUCLEOTIDE SEQUENCE [LARGE SCALE GENOMIC DNA]</scope>
    <source>
        <strain evidence="6 7">KIGAM252</strain>
    </source>
</reference>
<feature type="transmembrane region" description="Helical" evidence="5">
    <location>
        <begin position="289"/>
        <end position="311"/>
    </location>
</feature>
<name>A0ABS5LBV1_9BACI</name>
<keyword evidence="3 4" id="KW-0472">Membrane</keyword>
<proteinExistence type="inferred from homology"/>
<gene>
    <name evidence="6" type="ORF">J9317_04590</name>
</gene>
<comment type="subcellular location">
    <subcellularLocation>
        <location evidence="4">Cell membrane</location>
    </subcellularLocation>
    <subcellularLocation>
        <location evidence="1">Membrane</location>
        <topology evidence="1">Multi-pass membrane protein</topology>
    </subcellularLocation>
</comment>
<keyword evidence="7" id="KW-1185">Reference proteome</keyword>
<evidence type="ECO:0000256" key="2">
    <source>
        <dbReference type="ARBA" id="ARBA00005278"/>
    </source>
</evidence>
<dbReference type="PANTHER" id="PTHR22550:SF5">
    <property type="entry name" value="LEUCINE ZIPPER PROTEIN 4"/>
    <property type="match status" value="1"/>
</dbReference>
<keyword evidence="5" id="KW-0812">Transmembrane</keyword>
<dbReference type="Proteomes" id="UP000682403">
    <property type="component" value="Unassembled WGS sequence"/>
</dbReference>
<comment type="caution">
    <text evidence="6">The sequence shown here is derived from an EMBL/GenBank/DDBJ whole genome shotgun (WGS) entry which is preliminary data.</text>
</comment>
<evidence type="ECO:0000256" key="3">
    <source>
        <dbReference type="ARBA" id="ARBA00023136"/>
    </source>
</evidence>
<dbReference type="InterPro" id="IPR050768">
    <property type="entry name" value="UPF0353/GerABKA_families"/>
</dbReference>
<evidence type="ECO:0000256" key="1">
    <source>
        <dbReference type="ARBA" id="ARBA00004141"/>
    </source>
</evidence>